<dbReference type="InterPro" id="IPR001077">
    <property type="entry name" value="COMT_C"/>
</dbReference>
<dbReference type="InterPro" id="IPR012967">
    <property type="entry name" value="COMT_dimerisation"/>
</dbReference>
<protein>
    <submittedName>
        <fullName evidence="6">Uncharacterized protein</fullName>
    </submittedName>
</protein>
<dbReference type="PROSITE" id="PS51683">
    <property type="entry name" value="SAM_OMT_II"/>
    <property type="match status" value="1"/>
</dbReference>
<dbReference type="Pfam" id="PF08100">
    <property type="entry name" value="Dimerisation"/>
    <property type="match status" value="1"/>
</dbReference>
<dbReference type="InterPro" id="IPR029063">
    <property type="entry name" value="SAM-dependent_MTases_sf"/>
</dbReference>
<keyword evidence="1" id="KW-0489">Methyltransferase</keyword>
<evidence type="ECO:0000259" key="5">
    <source>
        <dbReference type="Pfam" id="PF08100"/>
    </source>
</evidence>
<evidence type="ECO:0000256" key="1">
    <source>
        <dbReference type="ARBA" id="ARBA00022603"/>
    </source>
</evidence>
<dbReference type="InterPro" id="IPR036390">
    <property type="entry name" value="WH_DNA-bd_sf"/>
</dbReference>
<evidence type="ECO:0000313" key="7">
    <source>
        <dbReference type="Proteomes" id="UP000317494"/>
    </source>
</evidence>
<dbReference type="Proteomes" id="UP000317494">
    <property type="component" value="Unassembled WGS sequence"/>
</dbReference>
<dbReference type="GO" id="GO:0046983">
    <property type="term" value="F:protein dimerization activity"/>
    <property type="evidence" value="ECO:0007669"/>
    <property type="project" value="InterPro"/>
</dbReference>
<dbReference type="PANTHER" id="PTHR43712:SF2">
    <property type="entry name" value="O-METHYLTRANSFERASE CICE"/>
    <property type="match status" value="1"/>
</dbReference>
<keyword evidence="2" id="KW-0808">Transferase</keyword>
<dbReference type="Gene3D" id="1.10.10.10">
    <property type="entry name" value="Winged helix-like DNA-binding domain superfamily/Winged helix DNA-binding domain"/>
    <property type="match status" value="1"/>
</dbReference>
<dbReference type="GO" id="GO:0032259">
    <property type="term" value="P:methylation"/>
    <property type="evidence" value="ECO:0007669"/>
    <property type="project" value="UniProtKB-KW"/>
</dbReference>
<feature type="domain" description="O-methyltransferase dimerisation" evidence="5">
    <location>
        <begin position="115"/>
        <end position="172"/>
    </location>
</feature>
<dbReference type="SUPFAM" id="SSF53335">
    <property type="entry name" value="S-adenosyl-L-methionine-dependent methyltransferases"/>
    <property type="match status" value="1"/>
</dbReference>
<organism evidence="6 7">
    <name type="scientific">Synchytrium endobioticum</name>
    <dbReference type="NCBI Taxonomy" id="286115"/>
    <lineage>
        <taxon>Eukaryota</taxon>
        <taxon>Fungi</taxon>
        <taxon>Fungi incertae sedis</taxon>
        <taxon>Chytridiomycota</taxon>
        <taxon>Chytridiomycota incertae sedis</taxon>
        <taxon>Chytridiomycetes</taxon>
        <taxon>Synchytriales</taxon>
        <taxon>Synchytriaceae</taxon>
        <taxon>Synchytrium</taxon>
    </lineage>
</organism>
<evidence type="ECO:0000313" key="6">
    <source>
        <dbReference type="EMBL" id="TPX38414.1"/>
    </source>
</evidence>
<proteinExistence type="predicted"/>
<feature type="domain" description="O-methyltransferase C-terminal" evidence="4">
    <location>
        <begin position="240"/>
        <end position="430"/>
    </location>
</feature>
<name>A0A507CJL4_9FUNG</name>
<keyword evidence="7" id="KW-1185">Reference proteome</keyword>
<dbReference type="EMBL" id="QEAN01000403">
    <property type="protein sequence ID" value="TPX38414.1"/>
    <property type="molecule type" value="Genomic_DNA"/>
</dbReference>
<sequence length="449" mass="49575">MAAQSAITTARTDIWSSSHREAFHLRGQGNALLKQNAMAPFGFHLESPAASNSASLRSLSVDPRASLATAPAIRSSPMGRASTTFSAAPSIAEGIKSESEDDPVYAIRSMVSQRWESEAIFSAVTMGLFDAFPAPPATATSEQISTQMNWDPLRCTRFLRALCAANVIKEEAPDNFMLLPTGDLLRRENPDSMADYIYFHNSQPIKALWNILPDVLDKKKSAGKCAMELVYKVADLSEYAAKKDKSFDNVILTHVNAVIRADNLAALRVYSFSKFNTITDLTPGDGRLICEIVQGSKNQNLKGLIHKQISTTRVKQDFSSPWPAKLNLESRVTTATADRFTGEGLQPSDCYIIRRIKVYSEQKMIECYKAVHKVAPPHAKLVVIGPLLPLPCEPDTNGIALFDMFQMMISSNSRTRPYCETKKMFASFGWKLTFVDENQGVSVLEFAKA</sequence>
<accession>A0A507CJL4</accession>
<dbReference type="PANTHER" id="PTHR43712">
    <property type="entry name" value="PUTATIVE (AFU_ORTHOLOGUE AFUA_4G14580)-RELATED"/>
    <property type="match status" value="1"/>
</dbReference>
<dbReference type="SUPFAM" id="SSF46785">
    <property type="entry name" value="Winged helix' DNA-binding domain"/>
    <property type="match status" value="1"/>
</dbReference>
<dbReference type="VEuPathDB" id="FungiDB:SeMB42_g06753"/>
<dbReference type="InterPro" id="IPR036388">
    <property type="entry name" value="WH-like_DNA-bd_sf"/>
</dbReference>
<keyword evidence="3" id="KW-0949">S-adenosyl-L-methionine</keyword>
<evidence type="ECO:0000256" key="2">
    <source>
        <dbReference type="ARBA" id="ARBA00022679"/>
    </source>
</evidence>
<reference evidence="6 7" key="1">
    <citation type="journal article" date="2019" name="Sci. Rep.">
        <title>Comparative genomics of chytrid fungi reveal insights into the obligate biotrophic and pathogenic lifestyle of Synchytrium endobioticum.</title>
        <authorList>
            <person name="van de Vossenberg B.T.L.H."/>
            <person name="Warris S."/>
            <person name="Nguyen H.D.T."/>
            <person name="van Gent-Pelzer M.P.E."/>
            <person name="Joly D.L."/>
            <person name="van de Geest H.C."/>
            <person name="Bonants P.J.M."/>
            <person name="Smith D.S."/>
            <person name="Levesque C.A."/>
            <person name="van der Lee T.A.J."/>
        </authorList>
    </citation>
    <scope>NUCLEOTIDE SEQUENCE [LARGE SCALE GENOMIC DNA]</scope>
    <source>
        <strain evidence="6 7">MB42</strain>
    </source>
</reference>
<dbReference type="InterPro" id="IPR016461">
    <property type="entry name" value="COMT-like"/>
</dbReference>
<evidence type="ECO:0000256" key="3">
    <source>
        <dbReference type="ARBA" id="ARBA00022691"/>
    </source>
</evidence>
<dbReference type="Gene3D" id="3.40.50.150">
    <property type="entry name" value="Vaccinia Virus protein VP39"/>
    <property type="match status" value="1"/>
</dbReference>
<dbReference type="AlphaFoldDB" id="A0A507CJL4"/>
<comment type="caution">
    <text evidence="6">The sequence shown here is derived from an EMBL/GenBank/DDBJ whole genome shotgun (WGS) entry which is preliminary data.</text>
</comment>
<gene>
    <name evidence="6" type="ORF">SeMB42_g06753</name>
</gene>
<dbReference type="GO" id="GO:0008171">
    <property type="term" value="F:O-methyltransferase activity"/>
    <property type="evidence" value="ECO:0007669"/>
    <property type="project" value="InterPro"/>
</dbReference>
<dbReference type="Pfam" id="PF00891">
    <property type="entry name" value="Methyltransf_2"/>
    <property type="match status" value="1"/>
</dbReference>
<evidence type="ECO:0000259" key="4">
    <source>
        <dbReference type="Pfam" id="PF00891"/>
    </source>
</evidence>